<dbReference type="GeneID" id="105440703"/>
<keyword evidence="4" id="KW-1185">Reference proteome</keyword>
<dbReference type="AlphaFoldDB" id="A0A7M7PHP1"/>
<dbReference type="GO" id="GO:0003676">
    <property type="term" value="F:nucleic acid binding"/>
    <property type="evidence" value="ECO:0007669"/>
    <property type="project" value="InterPro"/>
</dbReference>
<dbReference type="InterPro" id="IPR058913">
    <property type="entry name" value="Integrase_dom_put"/>
</dbReference>
<dbReference type="GO" id="GO:0015074">
    <property type="term" value="P:DNA integration"/>
    <property type="evidence" value="ECO:0007669"/>
    <property type="project" value="InterPro"/>
</dbReference>
<dbReference type="InterPro" id="IPR012337">
    <property type="entry name" value="RNaseH-like_sf"/>
</dbReference>
<feature type="compositionally biased region" description="Polar residues" evidence="1">
    <location>
        <begin position="98"/>
        <end position="109"/>
    </location>
</feature>
<dbReference type="OrthoDB" id="2686689at2759"/>
<dbReference type="Proteomes" id="UP000007110">
    <property type="component" value="Unassembled WGS sequence"/>
</dbReference>
<evidence type="ECO:0000256" key="1">
    <source>
        <dbReference type="SAM" id="MobiDB-lite"/>
    </source>
</evidence>
<evidence type="ECO:0000259" key="2">
    <source>
        <dbReference type="PROSITE" id="PS50994"/>
    </source>
</evidence>
<dbReference type="KEGG" id="spu:105440703"/>
<dbReference type="PANTHER" id="PTHR46791:SF5">
    <property type="entry name" value="CLR5 DOMAIN-CONTAINING PROTEIN-RELATED"/>
    <property type="match status" value="1"/>
</dbReference>
<protein>
    <recommendedName>
        <fullName evidence="2">Integrase catalytic domain-containing protein</fullName>
    </recommendedName>
</protein>
<dbReference type="EnsemblMetazoa" id="XM_030994580">
    <property type="protein sequence ID" value="XP_030850440"/>
    <property type="gene ID" value="LOC105440703"/>
</dbReference>
<dbReference type="Pfam" id="PF24764">
    <property type="entry name" value="rva_4"/>
    <property type="match status" value="1"/>
</dbReference>
<reference evidence="4" key="1">
    <citation type="submission" date="2015-02" db="EMBL/GenBank/DDBJ databases">
        <title>Genome sequencing for Strongylocentrotus purpuratus.</title>
        <authorList>
            <person name="Murali S."/>
            <person name="Liu Y."/>
            <person name="Vee V."/>
            <person name="English A."/>
            <person name="Wang M."/>
            <person name="Skinner E."/>
            <person name="Han Y."/>
            <person name="Muzny D.M."/>
            <person name="Worley K.C."/>
            <person name="Gibbs R.A."/>
        </authorList>
    </citation>
    <scope>NUCLEOTIDE SEQUENCE</scope>
</reference>
<dbReference type="PROSITE" id="PS50994">
    <property type="entry name" value="INTEGRASE"/>
    <property type="match status" value="1"/>
</dbReference>
<name>A0A7M7PHP1_STRPU</name>
<accession>A0A7M7PHP1</accession>
<organism evidence="3 4">
    <name type="scientific">Strongylocentrotus purpuratus</name>
    <name type="common">Purple sea urchin</name>
    <dbReference type="NCBI Taxonomy" id="7668"/>
    <lineage>
        <taxon>Eukaryota</taxon>
        <taxon>Metazoa</taxon>
        <taxon>Echinodermata</taxon>
        <taxon>Eleutherozoa</taxon>
        <taxon>Echinozoa</taxon>
        <taxon>Echinoidea</taxon>
        <taxon>Euechinoidea</taxon>
        <taxon>Echinacea</taxon>
        <taxon>Camarodonta</taxon>
        <taxon>Echinidea</taxon>
        <taxon>Strongylocentrotidae</taxon>
        <taxon>Strongylocentrotus</taxon>
    </lineage>
</organism>
<feature type="region of interest" description="Disordered" evidence="1">
    <location>
        <begin position="98"/>
        <end position="121"/>
    </location>
</feature>
<dbReference type="InParanoid" id="A0A7M7PHP1"/>
<proteinExistence type="predicted"/>
<dbReference type="PANTHER" id="PTHR46791">
    <property type="entry name" value="EXPRESSED PROTEIN"/>
    <property type="match status" value="1"/>
</dbReference>
<dbReference type="OMA" id="SHYEMNG"/>
<dbReference type="InterPro" id="IPR001584">
    <property type="entry name" value="Integrase_cat-core"/>
</dbReference>
<evidence type="ECO:0000313" key="4">
    <source>
        <dbReference type="Proteomes" id="UP000007110"/>
    </source>
</evidence>
<reference evidence="3" key="2">
    <citation type="submission" date="2021-01" db="UniProtKB">
        <authorList>
            <consortium name="EnsemblMetazoa"/>
        </authorList>
    </citation>
    <scope>IDENTIFICATION</scope>
</reference>
<feature type="domain" description="Integrase catalytic" evidence="2">
    <location>
        <begin position="239"/>
        <end position="422"/>
    </location>
</feature>
<dbReference type="RefSeq" id="XP_030850440.1">
    <property type="nucleotide sequence ID" value="XM_030994580.1"/>
</dbReference>
<dbReference type="Gene3D" id="3.30.420.10">
    <property type="entry name" value="Ribonuclease H-like superfamily/Ribonuclease H"/>
    <property type="match status" value="1"/>
</dbReference>
<dbReference type="SUPFAM" id="SSF53098">
    <property type="entry name" value="Ribonuclease H-like"/>
    <property type="match status" value="1"/>
</dbReference>
<dbReference type="InterPro" id="IPR036397">
    <property type="entry name" value="RNaseH_sf"/>
</dbReference>
<sequence>MGWPDLYRKHLILYFNMDTVTDNIRQRVSRLISDIESGLEMNIPVNLDTINYRLDSLCRDLLHFRDGLPRYAYGDISNALLSARQVLELDAAVMSQESESTGSRFQPDTNPAGGAGGVGRPKFDISEEQIRFFAGEMNCTVKEIAQCFNVSERTIKRRLNTIGLSIRRLYSEIGDLELDDRVSFILQNMPRAGYKTVDGYLISQGLRVQRQRIRDSLYRLDPERQELRTITAVRRRHYSVAMPLSLWHIDGHHKLIRWRFVTHGGIDGYSRAIVFLGCSSNNRAGTVLELFKDAVSNWGLPSRVRSDHGGENTGVAMFMLDHPLRGSGRGSFITGRSVHNCRIERLWRDLHEQVTRTFYNLFRSFESRGILDPDSELHIFCLQVVFLPRINHSIRCFTEMWNNHKIRTAGNKTPMQLFIMGLHSHRGTALLNEHFENYSEDEAAEYGIDPNGHYLGGAENDGSVQIPSTVCPLALTADQMDHFNQQVRFHPNDVSVFDDTAYLQGLEVLQSFNQD</sequence>
<evidence type="ECO:0000313" key="3">
    <source>
        <dbReference type="EnsemblMetazoa" id="XP_030850440"/>
    </source>
</evidence>